<reference evidence="4" key="1">
    <citation type="journal article" date="2011" name="Proc. Natl. Acad. Sci. U.S.A.">
        <title>Obligate biotrophy features unraveled by the genomic analysis of rust fungi.</title>
        <authorList>
            <person name="Duplessis S."/>
            <person name="Cuomo C.A."/>
            <person name="Lin Y.-C."/>
            <person name="Aerts A."/>
            <person name="Tisserant E."/>
            <person name="Veneault-Fourrey C."/>
            <person name="Joly D.L."/>
            <person name="Hacquard S."/>
            <person name="Amselem J."/>
            <person name="Cantarel B.L."/>
            <person name="Chiu R."/>
            <person name="Coutinho P.M."/>
            <person name="Feau N."/>
            <person name="Field M."/>
            <person name="Frey P."/>
            <person name="Gelhaye E."/>
            <person name="Goldberg J."/>
            <person name="Grabherr M.G."/>
            <person name="Kodira C.D."/>
            <person name="Kohler A."/>
            <person name="Kuees U."/>
            <person name="Lindquist E.A."/>
            <person name="Lucas S.M."/>
            <person name="Mago R."/>
            <person name="Mauceli E."/>
            <person name="Morin E."/>
            <person name="Murat C."/>
            <person name="Pangilinan J.L."/>
            <person name="Park R."/>
            <person name="Pearson M."/>
            <person name="Quesneville H."/>
            <person name="Rouhier N."/>
            <person name="Sakthikumar S."/>
            <person name="Salamov A.A."/>
            <person name="Schmutz J."/>
            <person name="Selles B."/>
            <person name="Shapiro H."/>
            <person name="Tanguay P."/>
            <person name="Tuskan G.A."/>
            <person name="Henrissat B."/>
            <person name="Van de Peer Y."/>
            <person name="Rouze P."/>
            <person name="Ellis J.G."/>
            <person name="Dodds P.N."/>
            <person name="Schein J.E."/>
            <person name="Zhong S."/>
            <person name="Hamelin R.C."/>
            <person name="Grigoriev I.V."/>
            <person name="Szabo L.J."/>
            <person name="Martin F."/>
        </authorList>
    </citation>
    <scope>NUCLEOTIDE SEQUENCE [LARGE SCALE GENOMIC DNA]</scope>
    <source>
        <strain evidence="4">98AG31 / pathotype 3-4-7</strain>
    </source>
</reference>
<keyword evidence="3" id="KW-0808">Transferase</keyword>
<keyword evidence="2" id="KW-1133">Transmembrane helix</keyword>
<dbReference type="HOGENOM" id="CLU_038853_0_0_1"/>
<name>F4R2X3_MELLP</name>
<evidence type="ECO:0000313" key="3">
    <source>
        <dbReference type="EMBL" id="EGG12888.1"/>
    </source>
</evidence>
<feature type="region of interest" description="Disordered" evidence="1">
    <location>
        <begin position="1"/>
        <end position="29"/>
    </location>
</feature>
<dbReference type="Pfam" id="PF04646">
    <property type="entry name" value="DUF604"/>
    <property type="match status" value="1"/>
</dbReference>
<keyword evidence="2" id="KW-0472">Membrane</keyword>
<accession>F4R2X3</accession>
<keyword evidence="2" id="KW-0812">Transmembrane</keyword>
<sequence length="565" mass="63981">MGKLLLPSSIVITPPESSSGTTPQSSPRPHLVSLLASKTTLRRHRLIPFIICTCIAGLILIISPLHLVRNAARSSLYLIGVRAHNGIPSEAYGRILPVVGEYDPNQVGLEAFPQWNSHPLPFSSWRKWAQFIDLKSHVLQNILMPDQVPIHTFPREIVLSQDAPELSDLMFGIATTADRATILSHLWSHWLNPRPHSNSASPSCIILLGESDFETDSNHTISKAEELSQTLHSRRQLPMCQVIGTQVRHSSRYEIRYFALLKEMDEIARSKNENPKWYVIGDDDTVWVDERMLRRELNKYDPDKKWFLGTTSEAVAQLNTFGNMAYGGGGIIISRGLFKEMLEQHEFCLEANKDVFGGDEIYTRCAAQAMGNGATKDTVLTPIDSLHQMDVPGDGSGLFQSGIPFMSLHHMWHGWTDAFAWDHPTSFHHEDNDLNQLLLLLKAANFLGGDNLFRRSVHGDGSQLLSLGYSFTVYDKPLAPQDTKLVEYTWSYDGYELRYPSRARIPETDEVGTGGKRTYYLSQLEISPDGQSATFIHLDKWKNRMDILWGEPYRHKKHRSTARWH</sequence>
<keyword evidence="4" id="KW-1185">Reference proteome</keyword>
<dbReference type="Proteomes" id="UP000001072">
    <property type="component" value="Unassembled WGS sequence"/>
</dbReference>
<dbReference type="EMBL" id="GL883090">
    <property type="protein sequence ID" value="EGG12888.1"/>
    <property type="molecule type" value="Genomic_DNA"/>
</dbReference>
<gene>
    <name evidence="3" type="ORF">MELLADRAFT_87222</name>
</gene>
<dbReference type="GO" id="GO:0016740">
    <property type="term" value="F:transferase activity"/>
    <property type="evidence" value="ECO:0007669"/>
    <property type="project" value="UniProtKB-KW"/>
</dbReference>
<dbReference type="InterPro" id="IPR006740">
    <property type="entry name" value="DUF604"/>
</dbReference>
<evidence type="ECO:0000313" key="4">
    <source>
        <dbReference type="Proteomes" id="UP000001072"/>
    </source>
</evidence>
<dbReference type="InParanoid" id="F4R2X3"/>
<dbReference type="STRING" id="747676.F4R2X3"/>
<dbReference type="KEGG" id="mlr:MELLADRAFT_87222"/>
<dbReference type="GeneID" id="18934435"/>
<dbReference type="OrthoDB" id="2187549at2759"/>
<feature type="compositionally biased region" description="Polar residues" evidence="1">
    <location>
        <begin position="15"/>
        <end position="27"/>
    </location>
</feature>
<proteinExistence type="predicted"/>
<dbReference type="PANTHER" id="PTHR10811">
    <property type="entry name" value="FRINGE-RELATED"/>
    <property type="match status" value="1"/>
</dbReference>
<protein>
    <submittedName>
        <fullName evidence="3">Family 31 glycosyltransferase</fullName>
    </submittedName>
</protein>
<organism evidence="4">
    <name type="scientific">Melampsora larici-populina (strain 98AG31 / pathotype 3-4-7)</name>
    <name type="common">Poplar leaf rust fungus</name>
    <dbReference type="NCBI Taxonomy" id="747676"/>
    <lineage>
        <taxon>Eukaryota</taxon>
        <taxon>Fungi</taxon>
        <taxon>Dikarya</taxon>
        <taxon>Basidiomycota</taxon>
        <taxon>Pucciniomycotina</taxon>
        <taxon>Pucciniomycetes</taxon>
        <taxon>Pucciniales</taxon>
        <taxon>Melampsoraceae</taxon>
        <taxon>Melampsora</taxon>
    </lineage>
</organism>
<dbReference type="Gene3D" id="3.90.550.50">
    <property type="match status" value="1"/>
</dbReference>
<dbReference type="RefSeq" id="XP_007403826.1">
    <property type="nucleotide sequence ID" value="XM_007403764.1"/>
</dbReference>
<dbReference type="AlphaFoldDB" id="F4R2X3"/>
<evidence type="ECO:0000256" key="1">
    <source>
        <dbReference type="SAM" id="MobiDB-lite"/>
    </source>
</evidence>
<feature type="transmembrane region" description="Helical" evidence="2">
    <location>
        <begin position="46"/>
        <end position="67"/>
    </location>
</feature>
<dbReference type="VEuPathDB" id="FungiDB:MELLADRAFT_87222"/>
<dbReference type="eggNOG" id="KOG2246">
    <property type="taxonomic scope" value="Eukaryota"/>
</dbReference>
<evidence type="ECO:0000256" key="2">
    <source>
        <dbReference type="SAM" id="Phobius"/>
    </source>
</evidence>